<keyword evidence="5" id="KW-0539">Nucleus</keyword>
<dbReference type="GO" id="GO:0005634">
    <property type="term" value="C:nucleus"/>
    <property type="evidence" value="ECO:0007669"/>
    <property type="project" value="TreeGrafter"/>
</dbReference>
<reference evidence="8 9" key="1">
    <citation type="journal article" date="2018" name="Biotechnol. Biofuels">
        <title>Integrative visual omics of the white-rot fungus Polyporus brumalis exposes the biotechnological potential of its oxidative enzymes for delignifying raw plant biomass.</title>
        <authorList>
            <person name="Miyauchi S."/>
            <person name="Rancon A."/>
            <person name="Drula E."/>
            <person name="Hage H."/>
            <person name="Chaduli D."/>
            <person name="Favel A."/>
            <person name="Grisel S."/>
            <person name="Henrissat B."/>
            <person name="Herpoel-Gimbert I."/>
            <person name="Ruiz-Duenas F.J."/>
            <person name="Chevret D."/>
            <person name="Hainaut M."/>
            <person name="Lin J."/>
            <person name="Wang M."/>
            <person name="Pangilinan J."/>
            <person name="Lipzen A."/>
            <person name="Lesage-Meessen L."/>
            <person name="Navarro D."/>
            <person name="Riley R."/>
            <person name="Grigoriev I.V."/>
            <person name="Zhou S."/>
            <person name="Raouche S."/>
            <person name="Rosso M.N."/>
        </authorList>
    </citation>
    <scope>NUCLEOTIDE SEQUENCE [LARGE SCALE GENOMIC DNA]</scope>
    <source>
        <strain evidence="8 9">BRFM 1820</strain>
    </source>
</reference>
<dbReference type="GO" id="GO:0008270">
    <property type="term" value="F:zinc ion binding"/>
    <property type="evidence" value="ECO:0007669"/>
    <property type="project" value="UniProtKB-KW"/>
</dbReference>
<feature type="domain" description="C2H2-type" evidence="7">
    <location>
        <begin position="37"/>
        <end position="58"/>
    </location>
</feature>
<evidence type="ECO:0000313" key="9">
    <source>
        <dbReference type="Proteomes" id="UP000256964"/>
    </source>
</evidence>
<dbReference type="STRING" id="139420.A0A371D378"/>
<proteinExistence type="predicted"/>
<dbReference type="AlphaFoldDB" id="A0A371D378"/>
<keyword evidence="9" id="KW-1185">Reference proteome</keyword>
<dbReference type="PANTHER" id="PTHR24394:SF29">
    <property type="entry name" value="MYONEURIN"/>
    <property type="match status" value="1"/>
</dbReference>
<evidence type="ECO:0000259" key="7">
    <source>
        <dbReference type="PROSITE" id="PS00028"/>
    </source>
</evidence>
<evidence type="ECO:0000256" key="2">
    <source>
        <dbReference type="ARBA" id="ARBA00022737"/>
    </source>
</evidence>
<evidence type="ECO:0000256" key="1">
    <source>
        <dbReference type="ARBA" id="ARBA00022723"/>
    </source>
</evidence>
<evidence type="ECO:0000256" key="4">
    <source>
        <dbReference type="ARBA" id="ARBA00022833"/>
    </source>
</evidence>
<evidence type="ECO:0000256" key="5">
    <source>
        <dbReference type="ARBA" id="ARBA00023242"/>
    </source>
</evidence>
<evidence type="ECO:0000256" key="3">
    <source>
        <dbReference type="ARBA" id="ARBA00022771"/>
    </source>
</evidence>
<organism evidence="8 9">
    <name type="scientific">Lentinus brumalis</name>
    <dbReference type="NCBI Taxonomy" id="2498619"/>
    <lineage>
        <taxon>Eukaryota</taxon>
        <taxon>Fungi</taxon>
        <taxon>Dikarya</taxon>
        <taxon>Basidiomycota</taxon>
        <taxon>Agaricomycotina</taxon>
        <taxon>Agaricomycetes</taxon>
        <taxon>Polyporales</taxon>
        <taxon>Polyporaceae</taxon>
        <taxon>Lentinus</taxon>
    </lineage>
</organism>
<keyword evidence="2" id="KW-0677">Repeat</keyword>
<evidence type="ECO:0000256" key="6">
    <source>
        <dbReference type="SAM" id="MobiDB-lite"/>
    </source>
</evidence>
<dbReference type="PANTHER" id="PTHR24394">
    <property type="entry name" value="ZINC FINGER PROTEIN"/>
    <property type="match status" value="1"/>
</dbReference>
<dbReference type="OrthoDB" id="6105938at2759"/>
<dbReference type="Pfam" id="PF12874">
    <property type="entry name" value="zf-met"/>
    <property type="match status" value="1"/>
</dbReference>
<dbReference type="InterPro" id="IPR013087">
    <property type="entry name" value="Znf_C2H2_type"/>
</dbReference>
<keyword evidence="3" id="KW-0863">Zinc-finger</keyword>
<name>A0A371D378_9APHY</name>
<sequence length="264" mass="29307">MPIKTRCDQCRLALTGKKAGNKHAQDTGHVWKPGYYCTVCGATWSKRSESKGHIARYHPDQGAPLTSLPVVTETSHVTSPSSARAQTQTSSPLQSFSAGTRPFGTVQVACYKCGERFGDAYALQTHRQMGCAGVRLARESDAHQDEAAHDDHHPDIAQEMCQICDTAFSDKNALDEHLSGTFTCKKCAVHHACEKELQEHYQRELKLHPHCKTCGLAFENMATWAQHKARCPPAQPARRSILRRNARTQLGRMCPGRLDALQWS</sequence>
<protein>
    <recommendedName>
        <fullName evidence="7">C2H2-type domain-containing protein</fullName>
    </recommendedName>
</protein>
<dbReference type="Gene3D" id="3.30.160.60">
    <property type="entry name" value="Classic Zinc Finger"/>
    <property type="match status" value="2"/>
</dbReference>
<evidence type="ECO:0000313" key="8">
    <source>
        <dbReference type="EMBL" id="RDX47017.1"/>
    </source>
</evidence>
<dbReference type="GO" id="GO:0000981">
    <property type="term" value="F:DNA-binding transcription factor activity, RNA polymerase II-specific"/>
    <property type="evidence" value="ECO:0007669"/>
    <property type="project" value="TreeGrafter"/>
</dbReference>
<keyword evidence="4" id="KW-0862">Zinc</keyword>
<accession>A0A371D378</accession>
<keyword evidence="1" id="KW-0479">Metal-binding</keyword>
<gene>
    <name evidence="8" type="ORF">OH76DRAFT_802269</name>
</gene>
<dbReference type="EMBL" id="KZ857422">
    <property type="protein sequence ID" value="RDX47017.1"/>
    <property type="molecule type" value="Genomic_DNA"/>
</dbReference>
<dbReference type="Proteomes" id="UP000256964">
    <property type="component" value="Unassembled WGS sequence"/>
</dbReference>
<dbReference type="PROSITE" id="PS00028">
    <property type="entry name" value="ZINC_FINGER_C2H2_1"/>
    <property type="match status" value="1"/>
</dbReference>
<feature type="region of interest" description="Disordered" evidence="6">
    <location>
        <begin position="72"/>
        <end position="97"/>
    </location>
</feature>